<organism evidence="2 4">
    <name type="scientific">Plasmodiophora brassicae</name>
    <name type="common">Clubroot disease agent</name>
    <dbReference type="NCBI Taxonomy" id="37360"/>
    <lineage>
        <taxon>Eukaryota</taxon>
        <taxon>Sar</taxon>
        <taxon>Rhizaria</taxon>
        <taxon>Endomyxa</taxon>
        <taxon>Phytomyxea</taxon>
        <taxon>Plasmodiophorida</taxon>
        <taxon>Plasmodiophoridae</taxon>
        <taxon>Plasmodiophora</taxon>
    </lineage>
</organism>
<evidence type="ECO:0000256" key="1">
    <source>
        <dbReference type="SAM" id="SignalP"/>
    </source>
</evidence>
<dbReference type="Proteomes" id="UP000290189">
    <property type="component" value="Unassembled WGS sequence"/>
</dbReference>
<keyword evidence="3" id="KW-0496">Mitochondrion</keyword>
<evidence type="ECO:0000313" key="4">
    <source>
        <dbReference type="Proteomes" id="UP000039324"/>
    </source>
</evidence>
<reference evidence="2 4" key="1">
    <citation type="submission" date="2015-02" db="EMBL/GenBank/DDBJ databases">
        <authorList>
            <person name="Chooi Y.-H."/>
        </authorList>
    </citation>
    <scope>NUCLEOTIDE SEQUENCE [LARGE SCALE GENOMIC DNA]</scope>
    <source>
        <strain evidence="2">E3</strain>
    </source>
</reference>
<sequence length="222" mass="24458">MGNAPADVLAIVLVATCCVVVAHGGPASSLRRSTSLLRQVQESALERAVRETYGDLIDSLRGRYQETVSAMATLRPLYKRLETSALLVDMAIDPIFYLEDALKQAEPVDTSSQDETHQAFLDEVSLLLEALDEVPQDGIVASARPCLCRDFWLRMLTSSATPDDLPEVVLVMDACLDFDEIARDRMAKVTRASRLVQQARDHLLLQVPDGVPPSVVHRPFNT</sequence>
<evidence type="ECO:0000313" key="5">
    <source>
        <dbReference type="Proteomes" id="UP000290189"/>
    </source>
</evidence>
<evidence type="ECO:0000313" key="2">
    <source>
        <dbReference type="EMBL" id="CEO98333.1"/>
    </source>
</evidence>
<protein>
    <submittedName>
        <fullName evidence="2">Uncharacterized protein</fullName>
    </submittedName>
</protein>
<feature type="signal peptide" evidence="1">
    <location>
        <begin position="1"/>
        <end position="24"/>
    </location>
</feature>
<name>A0A0G4ISJ6_PLABS</name>
<keyword evidence="4" id="KW-1185">Reference proteome</keyword>
<evidence type="ECO:0000313" key="3">
    <source>
        <dbReference type="EMBL" id="SPQ94418.1"/>
    </source>
</evidence>
<keyword evidence="1" id="KW-0732">Signal</keyword>
<feature type="chain" id="PRO_5035990744" evidence="1">
    <location>
        <begin position="25"/>
        <end position="222"/>
    </location>
</feature>
<proteinExistence type="predicted"/>
<accession>A0A0G4ISJ6</accession>
<geneLocation type="mitochondrion" evidence="3"/>
<dbReference type="Proteomes" id="UP000039324">
    <property type="component" value="Unassembled WGS sequence"/>
</dbReference>
<reference evidence="3 5" key="2">
    <citation type="submission" date="2018-03" db="EMBL/GenBank/DDBJ databases">
        <authorList>
            <person name="Fogelqvist J."/>
        </authorList>
    </citation>
    <scope>NUCLEOTIDE SEQUENCE [LARGE SCALE GENOMIC DNA]</scope>
</reference>
<dbReference type="AlphaFoldDB" id="A0A0G4ISJ6"/>
<gene>
    <name evidence="2" type="ORF">PBRA_006447</name>
    <name evidence="3" type="ORF">PLBR_LOCUS1633</name>
</gene>
<dbReference type="EMBL" id="CDSF01000084">
    <property type="protein sequence ID" value="CEO98333.1"/>
    <property type="molecule type" value="Genomic_DNA"/>
</dbReference>
<dbReference type="EMBL" id="OVEO01000002">
    <property type="protein sequence ID" value="SPQ94418.1"/>
    <property type="molecule type" value="Genomic_DNA"/>
</dbReference>